<dbReference type="PANTHER" id="PTHR11839:SF18">
    <property type="entry name" value="NUDIX HYDROLASE DOMAIN-CONTAINING PROTEIN"/>
    <property type="match status" value="1"/>
</dbReference>
<sequence length="199" mass="20847">MTWPVESTREVYANRWITVREDAVVRPDGGRGVYGVVTINQPAVFVVALTDDDEIVLVTVDRHTVGRSVEVPAGGTDGEDPLVAAKRELLEETGLLADSWRPVGTMAALNGICEAPEHVYLATGLRTADGAALTDGLGSDGLGGDGDGLGGDGQDEEGISEVRRVPVAHVLEMVRDGEITDGETVASLLYALLALGRVG</sequence>
<evidence type="ECO:0000256" key="2">
    <source>
        <dbReference type="ARBA" id="ARBA00022801"/>
    </source>
</evidence>
<organism evidence="4 5">
    <name type="scientific">Terracoccus luteus</name>
    <dbReference type="NCBI Taxonomy" id="53356"/>
    <lineage>
        <taxon>Bacteria</taxon>
        <taxon>Bacillati</taxon>
        <taxon>Actinomycetota</taxon>
        <taxon>Actinomycetes</taxon>
        <taxon>Micrococcales</taxon>
        <taxon>Intrasporangiaceae</taxon>
        <taxon>Terracoccus</taxon>
    </lineage>
</organism>
<comment type="cofactor">
    <cofactor evidence="1">
        <name>Mg(2+)</name>
        <dbReference type="ChEBI" id="CHEBI:18420"/>
    </cofactor>
</comment>
<dbReference type="OrthoDB" id="177518at2"/>
<dbReference type="Pfam" id="PF00293">
    <property type="entry name" value="NUDIX"/>
    <property type="match status" value="1"/>
</dbReference>
<dbReference type="SUPFAM" id="SSF55811">
    <property type="entry name" value="Nudix"/>
    <property type="match status" value="1"/>
</dbReference>
<dbReference type="InterPro" id="IPR000086">
    <property type="entry name" value="NUDIX_hydrolase_dom"/>
</dbReference>
<accession>A0A495XRM3</accession>
<dbReference type="GO" id="GO:0005829">
    <property type="term" value="C:cytosol"/>
    <property type="evidence" value="ECO:0007669"/>
    <property type="project" value="TreeGrafter"/>
</dbReference>
<dbReference type="GO" id="GO:0006753">
    <property type="term" value="P:nucleoside phosphate metabolic process"/>
    <property type="evidence" value="ECO:0007669"/>
    <property type="project" value="TreeGrafter"/>
</dbReference>
<dbReference type="Gene3D" id="3.90.79.10">
    <property type="entry name" value="Nucleoside Triphosphate Pyrophosphohydrolase"/>
    <property type="match status" value="1"/>
</dbReference>
<dbReference type="AlphaFoldDB" id="A0A495XRM3"/>
<protein>
    <submittedName>
        <fullName evidence="4">NUDIX domain-containing protein</fullName>
    </submittedName>
</protein>
<reference evidence="4 5" key="1">
    <citation type="submission" date="2018-10" db="EMBL/GenBank/DDBJ databases">
        <title>Sequencing the genomes of 1000 actinobacteria strains.</title>
        <authorList>
            <person name="Klenk H.-P."/>
        </authorList>
    </citation>
    <scope>NUCLEOTIDE SEQUENCE [LARGE SCALE GENOMIC DNA]</scope>
    <source>
        <strain evidence="4 5">DSM 44267</strain>
    </source>
</reference>
<evidence type="ECO:0000259" key="3">
    <source>
        <dbReference type="Pfam" id="PF00293"/>
    </source>
</evidence>
<dbReference type="Proteomes" id="UP000278440">
    <property type="component" value="Unassembled WGS sequence"/>
</dbReference>
<dbReference type="EMBL" id="RBXT01000001">
    <property type="protein sequence ID" value="RKT76747.1"/>
    <property type="molecule type" value="Genomic_DNA"/>
</dbReference>
<evidence type="ECO:0000313" key="4">
    <source>
        <dbReference type="EMBL" id="RKT76747.1"/>
    </source>
</evidence>
<keyword evidence="2" id="KW-0378">Hydrolase</keyword>
<keyword evidence="5" id="KW-1185">Reference proteome</keyword>
<dbReference type="InterPro" id="IPR015797">
    <property type="entry name" value="NUDIX_hydrolase-like_dom_sf"/>
</dbReference>
<dbReference type="GO" id="GO:0016787">
    <property type="term" value="F:hydrolase activity"/>
    <property type="evidence" value="ECO:0007669"/>
    <property type="project" value="UniProtKB-KW"/>
</dbReference>
<evidence type="ECO:0000256" key="1">
    <source>
        <dbReference type="ARBA" id="ARBA00001946"/>
    </source>
</evidence>
<proteinExistence type="predicted"/>
<feature type="domain" description="Nudix hydrolase" evidence="3">
    <location>
        <begin position="41"/>
        <end position="114"/>
    </location>
</feature>
<dbReference type="PANTHER" id="PTHR11839">
    <property type="entry name" value="UDP/ADP-SUGAR PYROPHOSPHATASE"/>
    <property type="match status" value="1"/>
</dbReference>
<dbReference type="RefSeq" id="WP_121030198.1">
    <property type="nucleotide sequence ID" value="NZ_RBXT01000001.1"/>
</dbReference>
<evidence type="ECO:0000313" key="5">
    <source>
        <dbReference type="Proteomes" id="UP000278440"/>
    </source>
</evidence>
<name>A0A495XRM3_9MICO</name>
<dbReference type="GO" id="GO:0019693">
    <property type="term" value="P:ribose phosphate metabolic process"/>
    <property type="evidence" value="ECO:0007669"/>
    <property type="project" value="TreeGrafter"/>
</dbReference>
<comment type="caution">
    <text evidence="4">The sequence shown here is derived from an EMBL/GenBank/DDBJ whole genome shotgun (WGS) entry which is preliminary data.</text>
</comment>
<gene>
    <name evidence="4" type="ORF">DFJ68_0146</name>
</gene>